<dbReference type="InterPro" id="IPR024419">
    <property type="entry name" value="YvrJ"/>
</dbReference>
<proteinExistence type="predicted"/>
<gene>
    <name evidence="1" type="ORF">JOC27_002221</name>
</gene>
<evidence type="ECO:0000313" key="2">
    <source>
        <dbReference type="Proteomes" id="UP000823201"/>
    </source>
</evidence>
<reference evidence="1 2" key="1">
    <citation type="submission" date="2021-01" db="EMBL/GenBank/DDBJ databases">
        <title>Genomic Encyclopedia of Type Strains, Phase IV (KMG-IV): sequencing the most valuable type-strain genomes for metagenomic binning, comparative biology and taxonomic classification.</title>
        <authorList>
            <person name="Goeker M."/>
        </authorList>
    </citation>
    <scope>NUCLEOTIDE SEQUENCE [LARGE SCALE GENOMIC DNA]</scope>
    <source>
        <strain evidence="1 2">DSM 100968</strain>
    </source>
</reference>
<accession>A0ABS2QAE2</accession>
<dbReference type="EMBL" id="JAFBEV010000023">
    <property type="protein sequence ID" value="MBM7658759.1"/>
    <property type="molecule type" value="Genomic_DNA"/>
</dbReference>
<dbReference type="RefSeq" id="WP_205007314.1">
    <property type="nucleotide sequence ID" value="NZ_CBCRXA010000023.1"/>
</dbReference>
<dbReference type="Proteomes" id="UP000823201">
    <property type="component" value="Unassembled WGS sequence"/>
</dbReference>
<evidence type="ECO:0008006" key="3">
    <source>
        <dbReference type="Google" id="ProtNLM"/>
    </source>
</evidence>
<comment type="caution">
    <text evidence="1">The sequence shown here is derived from an EMBL/GenBank/DDBJ whole genome shotgun (WGS) entry which is preliminary data.</text>
</comment>
<evidence type="ECO:0000313" key="1">
    <source>
        <dbReference type="EMBL" id="MBM7658759.1"/>
    </source>
</evidence>
<keyword evidence="2" id="KW-1185">Reference proteome</keyword>
<name>A0ABS2QAE2_9BACL</name>
<dbReference type="Pfam" id="PF12841">
    <property type="entry name" value="YvrJ"/>
    <property type="match status" value="1"/>
</dbReference>
<protein>
    <recommendedName>
        <fullName evidence="3">YvrJ family protein</fullName>
    </recommendedName>
</protein>
<sequence length="60" mass="6753">MDVWLSLIKDVGFPAVVTFFLLYRIEGKLDELIDSVRMLPTAQHSARPDDPLLAPVEKQG</sequence>
<organism evidence="1 2">
    <name type="scientific">Sporolactobacillus spathodeae</name>
    <dbReference type="NCBI Taxonomy" id="1465502"/>
    <lineage>
        <taxon>Bacteria</taxon>
        <taxon>Bacillati</taxon>
        <taxon>Bacillota</taxon>
        <taxon>Bacilli</taxon>
        <taxon>Bacillales</taxon>
        <taxon>Sporolactobacillaceae</taxon>
        <taxon>Sporolactobacillus</taxon>
    </lineage>
</organism>